<gene>
    <name evidence="1" type="ORF">RhiirC2_739972</name>
</gene>
<dbReference type="InterPro" id="IPR009057">
    <property type="entry name" value="Homeodomain-like_sf"/>
</dbReference>
<evidence type="ECO:0000313" key="1">
    <source>
        <dbReference type="EMBL" id="PKK73856.1"/>
    </source>
</evidence>
<name>A0A2N1NIY3_9GLOM</name>
<protein>
    <recommendedName>
        <fullName evidence="3">Transposase Tc1-like domain-containing protein</fullName>
    </recommendedName>
</protein>
<organism evidence="1 2">
    <name type="scientific">Rhizophagus irregularis</name>
    <dbReference type="NCBI Taxonomy" id="588596"/>
    <lineage>
        <taxon>Eukaryota</taxon>
        <taxon>Fungi</taxon>
        <taxon>Fungi incertae sedis</taxon>
        <taxon>Mucoromycota</taxon>
        <taxon>Glomeromycotina</taxon>
        <taxon>Glomeromycetes</taxon>
        <taxon>Glomerales</taxon>
        <taxon>Glomeraceae</taxon>
        <taxon>Rhizophagus</taxon>
    </lineage>
</organism>
<comment type="caution">
    <text evidence="1">The sequence shown here is derived from an EMBL/GenBank/DDBJ whole genome shotgun (WGS) entry which is preliminary data.</text>
</comment>
<reference evidence="1 2" key="1">
    <citation type="submission" date="2016-04" db="EMBL/GenBank/DDBJ databases">
        <title>Genome analyses suggest a sexual origin of heterokaryosis in a supposedly ancient asexual fungus.</title>
        <authorList>
            <person name="Ropars J."/>
            <person name="Sedzielewska K."/>
            <person name="Noel J."/>
            <person name="Charron P."/>
            <person name="Farinelli L."/>
            <person name="Marton T."/>
            <person name="Kruger M."/>
            <person name="Pelin A."/>
            <person name="Brachmann A."/>
            <person name="Corradi N."/>
        </authorList>
    </citation>
    <scope>NUCLEOTIDE SEQUENCE [LARGE SCALE GENOMIC DNA]</scope>
    <source>
        <strain evidence="1 2">C2</strain>
    </source>
</reference>
<evidence type="ECO:0000313" key="2">
    <source>
        <dbReference type="Proteomes" id="UP000233469"/>
    </source>
</evidence>
<evidence type="ECO:0008006" key="3">
    <source>
        <dbReference type="Google" id="ProtNLM"/>
    </source>
</evidence>
<dbReference type="Proteomes" id="UP000233469">
    <property type="component" value="Unassembled WGS sequence"/>
</dbReference>
<dbReference type="EMBL" id="LLXL01000342">
    <property type="protein sequence ID" value="PKK73856.1"/>
    <property type="molecule type" value="Genomic_DNA"/>
</dbReference>
<reference evidence="1 2" key="2">
    <citation type="submission" date="2017-10" db="EMBL/GenBank/DDBJ databases">
        <title>Extensive intraspecific genome diversity in a model arbuscular mycorrhizal fungus.</title>
        <authorList>
            <person name="Chen E.C.H."/>
            <person name="Morin E."/>
            <person name="Baudet D."/>
            <person name="Noel J."/>
            <person name="Ndikumana S."/>
            <person name="Charron P."/>
            <person name="St-Onge C."/>
            <person name="Giorgi J."/>
            <person name="Grigoriev I.V."/>
            <person name="Roux C."/>
            <person name="Martin F.M."/>
            <person name="Corradi N."/>
        </authorList>
    </citation>
    <scope>NUCLEOTIDE SEQUENCE [LARGE SCALE GENOMIC DNA]</scope>
    <source>
        <strain evidence="1 2">C2</strain>
    </source>
</reference>
<dbReference type="SUPFAM" id="SSF46689">
    <property type="entry name" value="Homeodomain-like"/>
    <property type="match status" value="1"/>
</dbReference>
<sequence>MCLGKELTEGQKGGIIAAKKLGHTDSKTAEVVGCSRSSVQRVWKSYESEELSKKRTGRPKTLTESERKLLKRSVIRNKKTRRQTLSQIRLNYVNKTNKTASTQTIRKELAKENLHSRIPRFSPLISEKLLALDVCGVNLPKSFMKTVSQAQSKRVLVGCFGDVFPGLAWVL</sequence>
<proteinExistence type="predicted"/>
<accession>A0A2N1NIY3</accession>
<dbReference type="AlphaFoldDB" id="A0A2N1NIY3"/>